<reference evidence="1 2" key="1">
    <citation type="journal article" date="2014" name="Proc. Natl. Acad. Sci. U.S.A.">
        <title>Functional type 2 photosynthetic reaction centers found in the rare bacterial phylum Gemmatimonadetes.</title>
        <authorList>
            <person name="Zeng Y."/>
            <person name="Feng F."/>
            <person name="Medova H."/>
            <person name="Dean J."/>
            <person name="Koblizek M."/>
        </authorList>
    </citation>
    <scope>NUCLEOTIDE SEQUENCE [LARGE SCALE GENOMIC DNA]</scope>
    <source>
        <strain evidence="1 2">AP64</strain>
    </source>
</reference>
<keyword evidence="2" id="KW-1185">Reference proteome</keyword>
<dbReference type="STRING" id="1379270.GEMMAAP_09645"/>
<reference evidence="1 2" key="2">
    <citation type="journal article" date="2016" name="Environ. Microbiol. Rep.">
        <title>Metagenomic evidence for the presence of phototrophic Gemmatimonadetes bacteria in diverse environments.</title>
        <authorList>
            <person name="Zeng Y."/>
            <person name="Baumbach J."/>
            <person name="Barbosa E.G."/>
            <person name="Azevedo V."/>
            <person name="Zhang C."/>
            <person name="Koblizek M."/>
        </authorList>
    </citation>
    <scope>NUCLEOTIDE SEQUENCE [LARGE SCALE GENOMIC DNA]</scope>
    <source>
        <strain evidence="1 2">AP64</strain>
    </source>
</reference>
<dbReference type="EMBL" id="CP011454">
    <property type="protein sequence ID" value="AMW05023.1"/>
    <property type="molecule type" value="Genomic_DNA"/>
</dbReference>
<proteinExistence type="predicted"/>
<gene>
    <name evidence="1" type="ORF">GEMMAAP_09645</name>
</gene>
<evidence type="ECO:0000313" key="2">
    <source>
        <dbReference type="Proteomes" id="UP000076404"/>
    </source>
</evidence>
<dbReference type="AlphaFoldDB" id="A0A143BK90"/>
<sequence>MRTVSDSQGTTWICLELPEVPVDQREVAATMAPDTVAIECNSGAHRVIALVAPGWDDDMDDARLNAVILEFLVRS</sequence>
<dbReference type="Proteomes" id="UP000076404">
    <property type="component" value="Chromosome"/>
</dbReference>
<name>A0A143BK90_9BACT</name>
<evidence type="ECO:0000313" key="1">
    <source>
        <dbReference type="EMBL" id="AMW05023.1"/>
    </source>
</evidence>
<organism evidence="1 2">
    <name type="scientific">Gemmatimonas phototrophica</name>
    <dbReference type="NCBI Taxonomy" id="1379270"/>
    <lineage>
        <taxon>Bacteria</taxon>
        <taxon>Pseudomonadati</taxon>
        <taxon>Gemmatimonadota</taxon>
        <taxon>Gemmatimonadia</taxon>
        <taxon>Gemmatimonadales</taxon>
        <taxon>Gemmatimonadaceae</taxon>
        <taxon>Gemmatimonas</taxon>
    </lineage>
</organism>
<accession>A0A143BK90</accession>
<protein>
    <submittedName>
        <fullName evidence="1">Uncharacterized protein</fullName>
    </submittedName>
</protein>
<dbReference type="KEGG" id="gph:GEMMAAP_09645"/>